<evidence type="ECO:0000313" key="1">
    <source>
        <dbReference type="EMBL" id="TYC51123.1"/>
    </source>
</evidence>
<evidence type="ECO:0008006" key="3">
    <source>
        <dbReference type="Google" id="ProtNLM"/>
    </source>
</evidence>
<dbReference type="OrthoDB" id="9815944at2"/>
<keyword evidence="2" id="KW-1185">Reference proteome</keyword>
<dbReference type="EMBL" id="SDKK01000045">
    <property type="protein sequence ID" value="TYC51123.1"/>
    <property type="molecule type" value="Genomic_DNA"/>
</dbReference>
<accession>A0A6C2CCG0</accession>
<sequence>MRTARSRTSGENLTDFFMALSSQELEPPPNPGRFRVLKQLQAEGVLINQELLAGLAPYRLEHINRFGDYVLDFRRKVEALGEDFRILDIESVT</sequence>
<dbReference type="Proteomes" id="UP000389128">
    <property type="component" value="Unassembled WGS sequence"/>
</dbReference>
<name>A0A6C2CCG0_9RHOO</name>
<gene>
    <name evidence="1" type="ORF">ETQ85_24755</name>
</gene>
<reference evidence="1 2" key="1">
    <citation type="submission" date="2019-01" db="EMBL/GenBank/DDBJ databases">
        <title>Zoogloea oleivorans genome sequencing and assembly.</title>
        <authorList>
            <person name="Tancsics A."/>
            <person name="Farkas M."/>
            <person name="Kriszt B."/>
            <person name="Maroti G."/>
            <person name="Horvath B."/>
        </authorList>
    </citation>
    <scope>NUCLEOTIDE SEQUENCE [LARGE SCALE GENOMIC DNA]</scope>
    <source>
        <strain evidence="1 2">Buc</strain>
    </source>
</reference>
<organism evidence="1 2">
    <name type="scientific">Zoogloea oleivorans</name>
    <dbReference type="NCBI Taxonomy" id="1552750"/>
    <lineage>
        <taxon>Bacteria</taxon>
        <taxon>Pseudomonadati</taxon>
        <taxon>Pseudomonadota</taxon>
        <taxon>Betaproteobacteria</taxon>
        <taxon>Rhodocyclales</taxon>
        <taxon>Zoogloeaceae</taxon>
        <taxon>Zoogloea</taxon>
    </lineage>
</organism>
<protein>
    <recommendedName>
        <fullName evidence="3">Tn3 transposase DDE domain-containing protein</fullName>
    </recommendedName>
</protein>
<comment type="caution">
    <text evidence="1">The sequence shown here is derived from an EMBL/GenBank/DDBJ whole genome shotgun (WGS) entry which is preliminary data.</text>
</comment>
<proteinExistence type="predicted"/>
<dbReference type="AlphaFoldDB" id="A0A6C2CCG0"/>
<evidence type="ECO:0000313" key="2">
    <source>
        <dbReference type="Proteomes" id="UP000389128"/>
    </source>
</evidence>